<feature type="compositionally biased region" description="Basic and acidic residues" evidence="3">
    <location>
        <begin position="69"/>
        <end position="84"/>
    </location>
</feature>
<feature type="compositionally biased region" description="Low complexity" evidence="3">
    <location>
        <begin position="472"/>
        <end position="483"/>
    </location>
</feature>
<dbReference type="Pfam" id="PF00098">
    <property type="entry name" value="zf-CCHC"/>
    <property type="match status" value="1"/>
</dbReference>
<keyword evidence="2" id="KW-0479">Metal-binding</keyword>
<evidence type="ECO:0000313" key="5">
    <source>
        <dbReference type="EMBL" id="KAJ7041362.1"/>
    </source>
</evidence>
<dbReference type="EMBL" id="JARJCM010000017">
    <property type="protein sequence ID" value="KAJ7041362.1"/>
    <property type="molecule type" value="Genomic_DNA"/>
</dbReference>
<dbReference type="AlphaFoldDB" id="A0AAD6X987"/>
<dbReference type="SMART" id="SM00343">
    <property type="entry name" value="ZnF_C2HC"/>
    <property type="match status" value="1"/>
</dbReference>
<feature type="compositionally biased region" description="Polar residues" evidence="3">
    <location>
        <begin position="806"/>
        <end position="818"/>
    </location>
</feature>
<reference evidence="5" key="1">
    <citation type="submission" date="2023-03" db="EMBL/GenBank/DDBJ databases">
        <title>Massive genome expansion in bonnet fungi (Mycena s.s.) driven by repeated elements and novel gene families across ecological guilds.</title>
        <authorList>
            <consortium name="Lawrence Berkeley National Laboratory"/>
            <person name="Harder C.B."/>
            <person name="Miyauchi S."/>
            <person name="Viragh M."/>
            <person name="Kuo A."/>
            <person name="Thoen E."/>
            <person name="Andreopoulos B."/>
            <person name="Lu D."/>
            <person name="Skrede I."/>
            <person name="Drula E."/>
            <person name="Henrissat B."/>
            <person name="Morin E."/>
            <person name="Kohler A."/>
            <person name="Barry K."/>
            <person name="LaButti K."/>
            <person name="Morin E."/>
            <person name="Salamov A."/>
            <person name="Lipzen A."/>
            <person name="Mereny Z."/>
            <person name="Hegedus B."/>
            <person name="Baldrian P."/>
            <person name="Stursova M."/>
            <person name="Weitz H."/>
            <person name="Taylor A."/>
            <person name="Grigoriev I.V."/>
            <person name="Nagy L.G."/>
            <person name="Martin F."/>
            <person name="Kauserud H."/>
        </authorList>
    </citation>
    <scope>NUCLEOTIDE SEQUENCE</scope>
    <source>
        <strain evidence="5">CBHHK200</strain>
    </source>
</reference>
<keyword evidence="2" id="KW-0863">Zinc-finger</keyword>
<feature type="compositionally biased region" description="Basic residues" evidence="3">
    <location>
        <begin position="489"/>
        <end position="511"/>
    </location>
</feature>
<feature type="region of interest" description="Disordered" evidence="3">
    <location>
        <begin position="273"/>
        <end position="300"/>
    </location>
</feature>
<feature type="compositionally biased region" description="Basic and acidic residues" evidence="3">
    <location>
        <begin position="792"/>
        <end position="805"/>
    </location>
</feature>
<comment type="caution">
    <text evidence="5">The sequence shown here is derived from an EMBL/GenBank/DDBJ whole genome shotgun (WGS) entry which is preliminary data.</text>
</comment>
<dbReference type="PROSITE" id="PS50158">
    <property type="entry name" value="ZF_CCHC"/>
    <property type="match status" value="1"/>
</dbReference>
<protein>
    <recommendedName>
        <fullName evidence="4">CCHC-type domain-containing protein</fullName>
    </recommendedName>
</protein>
<feature type="region of interest" description="Disordered" evidence="3">
    <location>
        <begin position="1"/>
        <end position="92"/>
    </location>
</feature>
<name>A0AAD6X987_9AGAR</name>
<feature type="compositionally biased region" description="Polar residues" evidence="3">
    <location>
        <begin position="777"/>
        <end position="790"/>
    </location>
</feature>
<feature type="region of interest" description="Disordered" evidence="3">
    <location>
        <begin position="750"/>
        <end position="832"/>
    </location>
</feature>
<accession>A0AAD6X987</accession>
<feature type="compositionally biased region" description="Low complexity" evidence="3">
    <location>
        <begin position="514"/>
        <end position="549"/>
    </location>
</feature>
<dbReference type="GO" id="GO:0008270">
    <property type="term" value="F:zinc ion binding"/>
    <property type="evidence" value="ECO:0007669"/>
    <property type="project" value="UniProtKB-KW"/>
</dbReference>
<keyword evidence="1" id="KW-0507">mRNA processing</keyword>
<dbReference type="SUPFAM" id="SSF57756">
    <property type="entry name" value="Retrovirus zinc finger-like domains"/>
    <property type="match status" value="1"/>
</dbReference>
<sequence length="918" mass="100702">MVPPPPSSDSTAGSVEMDAPVGTSTDNGEKDGASVSAVSALTPSAADDMGQSAMGHSAKTHSSIQDAVDAGHRSGGSDHSRSKADVASMGSHSVTSQAGAVVSDVPAGSTLAASQAGSEISEAAFHDASSEIQGFSFPKKSSRASSVRGGSPGLETAPRFFGEWFESTDDDGLGTIPPAWIKQESVSINLPWSSPVDNNGIEFSFENLMREISENLTPAEKMKLLHRNAVMESVHLKPAGSISETTTGNDSAPQVPIQPVYNNDHVVDAEYTSQPSRAAHSTPRIPAAAKGKGRDFTSAPSMDFNDGYVSEDEAADDAARLHQLQADALLAMKLQHQLNTENRAEVTGVAIAGPSGVKHTADNDTPVINQISKDHEIAANLQKMFDDQYERMRALNDAQRGNSTTNQGGENLRGRREEAGRRNKAPNVRPSPMHQVPKSSILFRDMRGDDKSENDKPKKARTKKKSSPPPSDSSSSASDSDGSQLAYLKKSRKSKKKSKKSKKAKKTRKYNRNGSPPSSDDSSSDSEFSSSSSSSGSGSDWSSLGSAPSEANSDDSKLTKRSKKRAKKNWNMKLLRLRLEQSNAKPDPPFVYNGEPVFATIERWTYEARQWTTESYIRPKMRVSRVSKYLGGRALSWYMRVVAKNAKKWTLKKFLEALFNQCFPIDFRSIQRKKFQNYAQRGHPVKEYKTDLEVLADSIGDITPRGLIVQFWDGADYEMRRRWAGDGFDPETSTLDELEAAAINYEHAIKVERAQKPDNENGRKNERSGKRNERNPKSSTLRQEGGNKNASPRRDYGTRSDRKDSGNQASGSGKNQSDSKAKNGGNKSHKLSREQMNEYRAQGKCFTCAETGHLSKDCPRNNQLKPKHRVTAAAISFEEIERRRNVRDAVKRMLQHGELLAGRQPRSLVVRLKYNETK</sequence>
<evidence type="ECO:0000256" key="1">
    <source>
        <dbReference type="ARBA" id="ARBA00022664"/>
    </source>
</evidence>
<evidence type="ECO:0000259" key="4">
    <source>
        <dbReference type="PROSITE" id="PS50158"/>
    </source>
</evidence>
<organism evidence="5 6">
    <name type="scientific">Mycena alexandri</name>
    <dbReference type="NCBI Taxonomy" id="1745969"/>
    <lineage>
        <taxon>Eukaryota</taxon>
        <taxon>Fungi</taxon>
        <taxon>Dikarya</taxon>
        <taxon>Basidiomycota</taxon>
        <taxon>Agaricomycotina</taxon>
        <taxon>Agaricomycetes</taxon>
        <taxon>Agaricomycetidae</taxon>
        <taxon>Agaricales</taxon>
        <taxon>Marasmiineae</taxon>
        <taxon>Mycenaceae</taxon>
        <taxon>Mycena</taxon>
    </lineage>
</organism>
<gene>
    <name evidence="5" type="ORF">C8F04DRAFT_1253067</name>
</gene>
<feature type="compositionally biased region" description="Basic and acidic residues" evidence="3">
    <location>
        <begin position="444"/>
        <end position="457"/>
    </location>
</feature>
<proteinExistence type="predicted"/>
<dbReference type="Gene3D" id="4.10.60.10">
    <property type="entry name" value="Zinc finger, CCHC-type"/>
    <property type="match status" value="1"/>
</dbReference>
<dbReference type="Proteomes" id="UP001218188">
    <property type="component" value="Unassembled WGS sequence"/>
</dbReference>
<dbReference type="InterPro" id="IPR036875">
    <property type="entry name" value="Znf_CCHC_sf"/>
</dbReference>
<feature type="compositionally biased region" description="Basic and acidic residues" evidence="3">
    <location>
        <begin position="750"/>
        <end position="776"/>
    </location>
</feature>
<evidence type="ECO:0000313" key="6">
    <source>
        <dbReference type="Proteomes" id="UP001218188"/>
    </source>
</evidence>
<feature type="domain" description="CCHC-type" evidence="4">
    <location>
        <begin position="844"/>
        <end position="860"/>
    </location>
</feature>
<evidence type="ECO:0000256" key="3">
    <source>
        <dbReference type="SAM" id="MobiDB-lite"/>
    </source>
</evidence>
<dbReference type="InterPro" id="IPR001878">
    <property type="entry name" value="Znf_CCHC"/>
</dbReference>
<evidence type="ECO:0000256" key="2">
    <source>
        <dbReference type="PROSITE-ProRule" id="PRU00047"/>
    </source>
</evidence>
<keyword evidence="6" id="KW-1185">Reference proteome</keyword>
<dbReference type="GO" id="GO:0006397">
    <property type="term" value="P:mRNA processing"/>
    <property type="evidence" value="ECO:0007669"/>
    <property type="project" value="UniProtKB-KW"/>
</dbReference>
<keyword evidence="2" id="KW-0862">Zinc</keyword>
<feature type="compositionally biased region" description="Polar residues" evidence="3">
    <location>
        <begin position="399"/>
        <end position="409"/>
    </location>
</feature>
<feature type="region of interest" description="Disordered" evidence="3">
    <location>
        <begin position="395"/>
        <end position="566"/>
    </location>
</feature>
<dbReference type="GO" id="GO:0003676">
    <property type="term" value="F:nucleic acid binding"/>
    <property type="evidence" value="ECO:0007669"/>
    <property type="project" value="InterPro"/>
</dbReference>
<feature type="compositionally biased region" description="Basic and acidic residues" evidence="3">
    <location>
        <begin position="412"/>
        <end position="421"/>
    </location>
</feature>